<dbReference type="EMBL" id="JAAGNN010000021">
    <property type="protein sequence ID" value="KAF4075404.1"/>
    <property type="molecule type" value="Genomic_DNA"/>
</dbReference>
<comment type="caution">
    <text evidence="1">The sequence shown here is derived from an EMBL/GenBank/DDBJ whole genome shotgun (WGS) entry which is preliminary data.</text>
</comment>
<evidence type="ECO:0008006" key="3">
    <source>
        <dbReference type="Google" id="ProtNLM"/>
    </source>
</evidence>
<keyword evidence="2" id="KW-1185">Reference proteome</keyword>
<evidence type="ECO:0000313" key="1">
    <source>
        <dbReference type="EMBL" id="KAF4075404.1"/>
    </source>
</evidence>
<reference evidence="1 2" key="1">
    <citation type="submission" date="2020-02" db="EMBL/GenBank/DDBJ databases">
        <title>A chromosome-scale genome assembly of the black bullhead catfish (Ameiurus melas).</title>
        <authorList>
            <person name="Wen M."/>
            <person name="Zham M."/>
            <person name="Cabau C."/>
            <person name="Klopp C."/>
            <person name="Donnadieu C."/>
            <person name="Roques C."/>
            <person name="Bouchez O."/>
            <person name="Lampietro C."/>
            <person name="Jouanno E."/>
            <person name="Herpin A."/>
            <person name="Louis A."/>
            <person name="Berthelot C."/>
            <person name="Parey E."/>
            <person name="Roest-Crollius H."/>
            <person name="Braasch I."/>
            <person name="Postlethwait J."/>
            <person name="Robinson-Rechavi M."/>
            <person name="Echchiki A."/>
            <person name="Begum T."/>
            <person name="Montfort J."/>
            <person name="Schartl M."/>
            <person name="Bobe J."/>
            <person name="Guiguen Y."/>
        </authorList>
    </citation>
    <scope>NUCLEOTIDE SEQUENCE [LARGE SCALE GENOMIC DNA]</scope>
    <source>
        <strain evidence="1">M_S1</strain>
        <tissue evidence="1">Blood</tissue>
    </source>
</reference>
<name>A0A7J5ZXP9_AMEME</name>
<gene>
    <name evidence="1" type="ORF">AMELA_G00234170</name>
</gene>
<dbReference type="AlphaFoldDB" id="A0A7J5ZXP9"/>
<proteinExistence type="predicted"/>
<evidence type="ECO:0000313" key="2">
    <source>
        <dbReference type="Proteomes" id="UP000593565"/>
    </source>
</evidence>
<sequence length="139" mass="16143">MRPYRIGARSDCWPLYSSMQFPQRYDIELPLETAGLGSYPLEFLLSCQVYFCSLAHPKPSQRQWIGFLVSRFYGPASDWVEQLVSTGSLALHDVTEFARVYFSWISSRNPDSFVDLTYWGGELMDSPSRTHHSTFIMRR</sequence>
<accession>A0A7J5ZXP9</accession>
<organism evidence="1 2">
    <name type="scientific">Ameiurus melas</name>
    <name type="common">Black bullhead</name>
    <name type="synonym">Silurus melas</name>
    <dbReference type="NCBI Taxonomy" id="219545"/>
    <lineage>
        <taxon>Eukaryota</taxon>
        <taxon>Metazoa</taxon>
        <taxon>Chordata</taxon>
        <taxon>Craniata</taxon>
        <taxon>Vertebrata</taxon>
        <taxon>Euteleostomi</taxon>
        <taxon>Actinopterygii</taxon>
        <taxon>Neopterygii</taxon>
        <taxon>Teleostei</taxon>
        <taxon>Ostariophysi</taxon>
        <taxon>Siluriformes</taxon>
        <taxon>Ictaluridae</taxon>
        <taxon>Ameiurus</taxon>
    </lineage>
</organism>
<dbReference type="Proteomes" id="UP000593565">
    <property type="component" value="Unassembled WGS sequence"/>
</dbReference>
<protein>
    <recommendedName>
        <fullName evidence="3">DUF4939 domain-containing protein</fullName>
    </recommendedName>
</protein>